<accession>A0AAU9ICP0</accession>
<evidence type="ECO:0000313" key="2">
    <source>
        <dbReference type="Proteomes" id="UP001162131"/>
    </source>
</evidence>
<dbReference type="AlphaFoldDB" id="A0AAU9ICP0"/>
<sequence>MKNPYIFCIFFLYYFVYRYEKCLDYLSARPKILKSLIILIIKKCNKLFNILCLIEASEIIGKYAKSFLLIMKSFKYFIKLLANLQH</sequence>
<reference evidence="1" key="1">
    <citation type="submission" date="2021-09" db="EMBL/GenBank/DDBJ databases">
        <authorList>
            <consortium name="AG Swart"/>
            <person name="Singh M."/>
            <person name="Singh A."/>
            <person name="Seah K."/>
            <person name="Emmerich C."/>
        </authorList>
    </citation>
    <scope>NUCLEOTIDE SEQUENCE</scope>
    <source>
        <strain evidence="1">ATCC30299</strain>
    </source>
</reference>
<organism evidence="1 2">
    <name type="scientific">Blepharisma stoltei</name>
    <dbReference type="NCBI Taxonomy" id="1481888"/>
    <lineage>
        <taxon>Eukaryota</taxon>
        <taxon>Sar</taxon>
        <taxon>Alveolata</taxon>
        <taxon>Ciliophora</taxon>
        <taxon>Postciliodesmatophora</taxon>
        <taxon>Heterotrichea</taxon>
        <taxon>Heterotrichida</taxon>
        <taxon>Blepharismidae</taxon>
        <taxon>Blepharisma</taxon>
    </lineage>
</organism>
<name>A0AAU9ICP0_9CILI</name>
<gene>
    <name evidence="1" type="ORF">BSTOLATCC_MIC3434</name>
</gene>
<evidence type="ECO:0000313" key="1">
    <source>
        <dbReference type="EMBL" id="CAG9311141.1"/>
    </source>
</evidence>
<protein>
    <submittedName>
        <fullName evidence="1">Uncharacterized protein</fullName>
    </submittedName>
</protein>
<dbReference type="Proteomes" id="UP001162131">
    <property type="component" value="Unassembled WGS sequence"/>
</dbReference>
<keyword evidence="2" id="KW-1185">Reference proteome</keyword>
<comment type="caution">
    <text evidence="1">The sequence shown here is derived from an EMBL/GenBank/DDBJ whole genome shotgun (WGS) entry which is preliminary data.</text>
</comment>
<dbReference type="EMBL" id="CAJZBQ010000004">
    <property type="protein sequence ID" value="CAG9311141.1"/>
    <property type="molecule type" value="Genomic_DNA"/>
</dbReference>
<proteinExistence type="predicted"/>